<feature type="domain" description="Copper amine oxidase-like N-terminal" evidence="1">
    <location>
        <begin position="426"/>
        <end position="524"/>
    </location>
</feature>
<accession>W7Y5Q8</accession>
<dbReference type="Pfam" id="PF07833">
    <property type="entry name" value="Cu_amine_oxidN1"/>
    <property type="match status" value="1"/>
</dbReference>
<protein>
    <submittedName>
        <fullName evidence="2">Copper amine oxidase domain protein</fullName>
    </submittedName>
</protein>
<dbReference type="SUPFAM" id="SSF55383">
    <property type="entry name" value="Copper amine oxidase, domain N"/>
    <property type="match status" value="2"/>
</dbReference>
<dbReference type="AlphaFoldDB" id="W7Y5Q8"/>
<dbReference type="EMBL" id="BAVZ01000001">
    <property type="protein sequence ID" value="GAF06100.1"/>
    <property type="molecule type" value="Genomic_DNA"/>
</dbReference>
<dbReference type="InterPro" id="IPR036582">
    <property type="entry name" value="Mao_N_sf"/>
</dbReference>
<organism evidence="2 3">
    <name type="scientific">Paenibacillus pini JCM 16418</name>
    <dbReference type="NCBI Taxonomy" id="1236976"/>
    <lineage>
        <taxon>Bacteria</taxon>
        <taxon>Bacillati</taxon>
        <taxon>Bacillota</taxon>
        <taxon>Bacilli</taxon>
        <taxon>Bacillales</taxon>
        <taxon>Paenibacillaceae</taxon>
        <taxon>Paenibacillus</taxon>
    </lineage>
</organism>
<dbReference type="InterPro" id="IPR012854">
    <property type="entry name" value="Cu_amine_oxidase-like_N"/>
</dbReference>
<dbReference type="PROSITE" id="PS51257">
    <property type="entry name" value="PROKAR_LIPOPROTEIN"/>
    <property type="match status" value="1"/>
</dbReference>
<dbReference type="Gene3D" id="3.30.457.10">
    <property type="entry name" value="Copper amine oxidase-like, N-terminal domain"/>
    <property type="match status" value="1"/>
</dbReference>
<dbReference type="eggNOG" id="COG0860">
    <property type="taxonomic scope" value="Bacteria"/>
</dbReference>
<reference evidence="2 3" key="1">
    <citation type="journal article" date="2014" name="Genome Announc.">
        <title>Draft Genome Sequence of Paenibacillus pini JCM 16418T, Isolated from the Rhizosphere of Pine Tree.</title>
        <authorList>
            <person name="Yuki M."/>
            <person name="Oshima K."/>
            <person name="Suda W."/>
            <person name="Oshida Y."/>
            <person name="Kitamura K."/>
            <person name="Iida Y."/>
            <person name="Hattori M."/>
            <person name="Ohkuma M."/>
        </authorList>
    </citation>
    <scope>NUCLEOTIDE SEQUENCE [LARGE SCALE GENOMIC DNA]</scope>
    <source>
        <strain evidence="2 3">JCM 16418</strain>
    </source>
</reference>
<evidence type="ECO:0000313" key="3">
    <source>
        <dbReference type="Proteomes" id="UP000019364"/>
    </source>
</evidence>
<proteinExistence type="predicted"/>
<keyword evidence="3" id="KW-1185">Reference proteome</keyword>
<sequence>MKRFKLGLALGLVLLLVILSGCQSVGGLDVSNALTRTLDVKTSESKSAMSIEIIPTAGKMDAEDQKMIDMINSFSVTIDHVIMQDASTASLEGALTYQGKKLPFHMSMDKKNLALKLEGMKQPVVISLDSVEQLGMGVDVQTGLSEEKAMSMVKDVSGFVLKHLPNPSSISLASVTDKVNGESVALQKLHVEIRGDELTGLVKGFLTSLSKDKEGIKSVVGALYDVYYPLYAASQASDEEEDGYEDTMGDFLSGFGTPSSVMADKEAAVIYLTNQLIKEMNKLLPKYDQEVTDLYADSPELKEVLGKNTLLAVDLFFDNKLNIRKQNVDLTVQMPEDAGIPIKQVKAHATSESWKINVPVTINKVDVSKGAWDPTKNDMTPGEILGQLDNQSELYRFLKEEMTITYKYFEIETPVDEDSWYYDYPVPYSVNNNLMVPLKFVADQLDAKVSYNQATKQITVTDDINGSTIVVKAGDKQAVVNGKVVKLVAPVTNREGYAFVPLRFIAESLGATITVDKIEQYIYIERN</sequence>
<gene>
    <name evidence="2" type="ORF">JCM16418_43</name>
</gene>
<dbReference type="STRING" id="1236976.JCM16418_43"/>
<dbReference type="RefSeq" id="WP_052019946.1">
    <property type="nucleotide sequence ID" value="NZ_BAVZ01000001.1"/>
</dbReference>
<dbReference type="Proteomes" id="UP000019364">
    <property type="component" value="Unassembled WGS sequence"/>
</dbReference>
<comment type="caution">
    <text evidence="2">The sequence shown here is derived from an EMBL/GenBank/DDBJ whole genome shotgun (WGS) entry which is preliminary data.</text>
</comment>
<evidence type="ECO:0000259" key="1">
    <source>
        <dbReference type="Pfam" id="PF07833"/>
    </source>
</evidence>
<name>W7Y5Q8_9BACL</name>
<dbReference type="OrthoDB" id="2811497at2"/>
<evidence type="ECO:0000313" key="2">
    <source>
        <dbReference type="EMBL" id="GAF06100.1"/>
    </source>
</evidence>